<dbReference type="HOGENOM" id="CLU_050252_2_0_1"/>
<evidence type="ECO:0000313" key="7">
    <source>
        <dbReference type="EMBL" id="KIW01382.1"/>
    </source>
</evidence>
<reference evidence="7 8" key="1">
    <citation type="submission" date="2015-01" db="EMBL/GenBank/DDBJ databases">
        <title>The Genome Sequence of Ochroconis gallopava CBS43764.</title>
        <authorList>
            <consortium name="The Broad Institute Genomics Platform"/>
            <person name="Cuomo C."/>
            <person name="de Hoog S."/>
            <person name="Gorbushina A."/>
            <person name="Stielow B."/>
            <person name="Teixiera M."/>
            <person name="Abouelleil A."/>
            <person name="Chapman S.B."/>
            <person name="Priest M."/>
            <person name="Young S.K."/>
            <person name="Wortman J."/>
            <person name="Nusbaum C."/>
            <person name="Birren B."/>
        </authorList>
    </citation>
    <scope>NUCLEOTIDE SEQUENCE [LARGE SCALE GENOMIC DNA]</scope>
    <source>
        <strain evidence="7 8">CBS 43764</strain>
    </source>
</reference>
<keyword evidence="8" id="KW-1185">Reference proteome</keyword>
<dbReference type="GeneID" id="27315123"/>
<evidence type="ECO:0000313" key="8">
    <source>
        <dbReference type="Proteomes" id="UP000053259"/>
    </source>
</evidence>
<accession>A0A0D1YKI7</accession>
<sequence>MTKSAKAKKEKKKDFQKVKLKVGKTKAKADNYTDTSFKARSIAVLQQSLTTNAPSTVAQFNHHLSLLGHKSEGQRLQSLNHLTSVLQICCDQGSELPQPASVIVGKVQPLIRDSSGAVRTQVLKLLKCLPKQDVKVHIEGLLLWVRLGMTNLSTPVKMGALDVLEWMCEVTGREVVSCAGGWSKTLKCFAGILGWDAPAATAPKDGKGAWTSTPSAATKGTIDGKLLLKTLTVLTLFLRNGLLPLTQNEEDDADVRLAARIFPLWQTHQHMLPTRTTLNSHYTYLDLFGGPKDEEGAAYEGWEERCIYFDEKWRGSFETGIVKVAKEGGGVGRAAVSLHKVLNAAKDSMEQEGLA</sequence>
<dbReference type="VEuPathDB" id="FungiDB:PV09_07150"/>
<comment type="function">
    <text evidence="1 5">Component of the RIX1 complex required for processing of ITS2 sequences from 35S pre-rRNA.</text>
</comment>
<evidence type="ECO:0000256" key="1">
    <source>
        <dbReference type="ARBA" id="ARBA00002355"/>
    </source>
</evidence>
<dbReference type="InterPro" id="IPR016024">
    <property type="entry name" value="ARM-type_fold"/>
</dbReference>
<evidence type="ECO:0000256" key="5">
    <source>
        <dbReference type="RuleBase" id="RU368021"/>
    </source>
</evidence>
<proteinExistence type="inferred from homology"/>
<evidence type="ECO:0000259" key="6">
    <source>
        <dbReference type="Pfam" id="PF12333"/>
    </source>
</evidence>
<dbReference type="Pfam" id="PF12333">
    <property type="entry name" value="Ipi1_N"/>
    <property type="match status" value="1"/>
</dbReference>
<dbReference type="STRING" id="253628.A0A0D1YKI7"/>
<dbReference type="InParanoid" id="A0A0D1YKI7"/>
<dbReference type="AlphaFoldDB" id="A0A0D1YKI7"/>
<organism evidence="7 8">
    <name type="scientific">Verruconis gallopava</name>
    <dbReference type="NCBI Taxonomy" id="253628"/>
    <lineage>
        <taxon>Eukaryota</taxon>
        <taxon>Fungi</taxon>
        <taxon>Dikarya</taxon>
        <taxon>Ascomycota</taxon>
        <taxon>Pezizomycotina</taxon>
        <taxon>Dothideomycetes</taxon>
        <taxon>Pleosporomycetidae</taxon>
        <taxon>Venturiales</taxon>
        <taxon>Sympoventuriaceae</taxon>
        <taxon>Verruconis</taxon>
    </lineage>
</organism>
<evidence type="ECO:0000256" key="2">
    <source>
        <dbReference type="ARBA" id="ARBA00004123"/>
    </source>
</evidence>
<dbReference type="EMBL" id="KN847555">
    <property type="protein sequence ID" value="KIW01382.1"/>
    <property type="molecule type" value="Genomic_DNA"/>
</dbReference>
<dbReference type="Proteomes" id="UP000053259">
    <property type="component" value="Unassembled WGS sequence"/>
</dbReference>
<dbReference type="PANTHER" id="PTHR16056:SF2">
    <property type="entry name" value="TESTIS-EXPRESSED PROTEIN 10"/>
    <property type="match status" value="1"/>
</dbReference>
<keyword evidence="4 5" id="KW-0539">Nucleus</keyword>
<dbReference type="InterPro" id="IPR024679">
    <property type="entry name" value="Ipi1_N"/>
</dbReference>
<keyword evidence="5" id="KW-0698">rRNA processing</keyword>
<dbReference type="GO" id="GO:0006364">
    <property type="term" value="P:rRNA processing"/>
    <property type="evidence" value="ECO:0007669"/>
    <property type="project" value="UniProtKB-UniRule"/>
</dbReference>
<dbReference type="OrthoDB" id="361362at2759"/>
<feature type="domain" description="Pre-rRNA-processing protein Ipi1 N-terminal" evidence="6">
    <location>
        <begin position="132"/>
        <end position="238"/>
    </location>
</feature>
<dbReference type="RefSeq" id="XP_016211251.1">
    <property type="nucleotide sequence ID" value="XM_016360879.1"/>
</dbReference>
<evidence type="ECO:0000256" key="4">
    <source>
        <dbReference type="ARBA" id="ARBA00023242"/>
    </source>
</evidence>
<protein>
    <recommendedName>
        <fullName evidence="5">Pre-rRNA-processing protein</fullName>
    </recommendedName>
</protein>
<gene>
    <name evidence="7" type="ORF">PV09_07150</name>
</gene>
<name>A0A0D1YKI7_9PEZI</name>
<comment type="similarity">
    <text evidence="3 5">Belongs to the IPI1/TEX10 family.</text>
</comment>
<keyword evidence="5" id="KW-0690">Ribosome biogenesis</keyword>
<dbReference type="GO" id="GO:0120330">
    <property type="term" value="C:rixosome complex"/>
    <property type="evidence" value="ECO:0007669"/>
    <property type="project" value="UniProtKB-UniRule"/>
</dbReference>
<dbReference type="PANTHER" id="PTHR16056">
    <property type="entry name" value="REGULATOR OF MICROTUBULE DYNAMICS PROTEIN"/>
    <property type="match status" value="1"/>
</dbReference>
<comment type="subcellular location">
    <subcellularLocation>
        <location evidence="2 5">Nucleus</location>
    </subcellularLocation>
</comment>
<comment type="subunit">
    <text evidence="5">Component of the RIX1 complex.</text>
</comment>
<dbReference type="GO" id="GO:0005634">
    <property type="term" value="C:nucleus"/>
    <property type="evidence" value="ECO:0007669"/>
    <property type="project" value="UniProtKB-SubCell"/>
</dbReference>
<dbReference type="FunCoup" id="A0A0D1YKI7">
    <property type="interactions" value="221"/>
</dbReference>
<evidence type="ECO:0000256" key="3">
    <source>
        <dbReference type="ARBA" id="ARBA00006427"/>
    </source>
</evidence>
<dbReference type="SUPFAM" id="SSF48371">
    <property type="entry name" value="ARM repeat"/>
    <property type="match status" value="1"/>
</dbReference>